<dbReference type="Pfam" id="PF04082">
    <property type="entry name" value="Fungal_trans"/>
    <property type="match status" value="1"/>
</dbReference>
<dbReference type="CDD" id="cd12148">
    <property type="entry name" value="fungal_TF_MHR"/>
    <property type="match status" value="1"/>
</dbReference>
<reference evidence="7" key="1">
    <citation type="journal article" date="2020" name="Microb. Genom.">
        <title>Genetic diversity of clinical and environmental Mucorales isolates obtained from an investigation of mucormycosis cases among solid organ transplant recipients.</title>
        <authorList>
            <person name="Nguyen M.H."/>
            <person name="Kaul D."/>
            <person name="Muto C."/>
            <person name="Cheng S.J."/>
            <person name="Richter R.A."/>
            <person name="Bruno V.M."/>
            <person name="Liu G."/>
            <person name="Beyhan S."/>
            <person name="Sundermann A.J."/>
            <person name="Mounaud S."/>
            <person name="Pasculle A.W."/>
            <person name="Nierman W.C."/>
            <person name="Driscoll E."/>
            <person name="Cumbie R."/>
            <person name="Clancy C.J."/>
            <person name="Dupont C.L."/>
        </authorList>
    </citation>
    <scope>NUCLEOTIDE SEQUENCE</scope>
    <source>
        <strain evidence="7">GL11</strain>
    </source>
</reference>
<dbReference type="InterPro" id="IPR007219">
    <property type="entry name" value="XnlR_reg_dom"/>
</dbReference>
<dbReference type="InterPro" id="IPR036864">
    <property type="entry name" value="Zn2-C6_fun-type_DNA-bd_sf"/>
</dbReference>
<sequence>MYYDQPQQVSKPFVYVQYPTPPSDTKRNNEITQSKSSDEQPLKKKRQHVGYACDKCRERRVGCDREKPTCGQCKERYDCQYSNQALRLDNVSLRQRLGVLEERVSWLTSFVVNLEEDYRTTIPRLTQQLQQLPQQLPQQQQQLQPQHSLQDWARQKGWIVDERANGLKSIYTDIKSFEDLSAAIRNTMNLIHDLRGDSIYRQPSMDYSSSTINATEEHSFGFFESLGRLPTGKITLRNDDGSITNRMMAQSAVQDKYLEIDVMTRLIHKHHQCTFPSLVSPARFENHYRQGQLKPLVLSSIFSHSVPHISIYHPHLAQIQDFRELGVKFYDHSHDLLGVDDEPASISNIHQRTFLITYDLDHGRVRRAYLHLGIAIRMCFMLDLHRKEGYAECKTAFEVEQSKRIFWTIWFYDNMVPQLFQDKSSTMRLNQISVDLPTPLPEFNQLELEQTIFAVNLIRIRRLAGEIIEDMQKKLGPHTLAKKYKQKLRTFYRDMPDHLKFGNFALASVNTSLWQKRNYYCVLLDYCQAWITIYRALLPSSSATAAGIYEQDAILYTSQAAMAMIRLFENWFQSSSMSQEGFDCFFRPYLYHFMSAKNIFSANVTQVGRSSALVSTSRACLVLLLNLYQITPTKRSFDESHVENSLLDILRKQQISLNETLRQETINEALQDDTNADGGWSIFSIAFDDDDESKSGTSSSSMMSSSGSDPILSSNMNHHGPFSTSF</sequence>
<dbReference type="GO" id="GO:0003677">
    <property type="term" value="F:DNA binding"/>
    <property type="evidence" value="ECO:0007669"/>
    <property type="project" value="UniProtKB-KW"/>
</dbReference>
<dbReference type="PANTHER" id="PTHR46910:SF3">
    <property type="entry name" value="HALOTOLERANCE PROTEIN 9-RELATED"/>
    <property type="match status" value="1"/>
</dbReference>
<organism evidence="7 8">
    <name type="scientific">Rhizopus oryzae</name>
    <name type="common">Mucormycosis agent</name>
    <name type="synonym">Rhizopus arrhizus var. delemar</name>
    <dbReference type="NCBI Taxonomy" id="64495"/>
    <lineage>
        <taxon>Eukaryota</taxon>
        <taxon>Fungi</taxon>
        <taxon>Fungi incertae sedis</taxon>
        <taxon>Mucoromycota</taxon>
        <taxon>Mucoromycotina</taxon>
        <taxon>Mucoromycetes</taxon>
        <taxon>Mucorales</taxon>
        <taxon>Mucorineae</taxon>
        <taxon>Rhizopodaceae</taxon>
        <taxon>Rhizopus</taxon>
    </lineage>
</organism>
<comment type="subcellular location">
    <subcellularLocation>
        <location evidence="1">Nucleus</location>
    </subcellularLocation>
</comment>
<keyword evidence="3" id="KW-0238">DNA-binding</keyword>
<dbReference type="SMART" id="SM00906">
    <property type="entry name" value="Fungal_trans"/>
    <property type="match status" value="1"/>
</dbReference>
<keyword evidence="8" id="KW-1185">Reference proteome</keyword>
<dbReference type="InterPro" id="IPR050987">
    <property type="entry name" value="AtrR-like"/>
</dbReference>
<dbReference type="Proteomes" id="UP000716291">
    <property type="component" value="Unassembled WGS sequence"/>
</dbReference>
<protein>
    <recommendedName>
        <fullName evidence="6">Zn(2)-C6 fungal-type domain-containing protein</fullName>
    </recommendedName>
</protein>
<dbReference type="InterPro" id="IPR001138">
    <property type="entry name" value="Zn2Cys6_DnaBD"/>
</dbReference>
<evidence type="ECO:0000256" key="2">
    <source>
        <dbReference type="ARBA" id="ARBA00022723"/>
    </source>
</evidence>
<evidence type="ECO:0000256" key="3">
    <source>
        <dbReference type="ARBA" id="ARBA00023125"/>
    </source>
</evidence>
<feature type="region of interest" description="Disordered" evidence="5">
    <location>
        <begin position="1"/>
        <end position="44"/>
    </location>
</feature>
<feature type="region of interest" description="Disordered" evidence="5">
    <location>
        <begin position="691"/>
        <end position="726"/>
    </location>
</feature>
<keyword evidence="2" id="KW-0479">Metal-binding</keyword>
<gene>
    <name evidence="7" type="ORF">G6F64_005994</name>
</gene>
<dbReference type="GO" id="GO:0005634">
    <property type="term" value="C:nucleus"/>
    <property type="evidence" value="ECO:0007669"/>
    <property type="project" value="UniProtKB-SubCell"/>
</dbReference>
<evidence type="ECO:0000256" key="5">
    <source>
        <dbReference type="SAM" id="MobiDB-lite"/>
    </source>
</evidence>
<dbReference type="Gene3D" id="4.10.240.10">
    <property type="entry name" value="Zn(2)-C6 fungal-type DNA-binding domain"/>
    <property type="match status" value="1"/>
</dbReference>
<evidence type="ECO:0000256" key="4">
    <source>
        <dbReference type="ARBA" id="ARBA00023242"/>
    </source>
</evidence>
<dbReference type="Pfam" id="PF00172">
    <property type="entry name" value="Zn_clus"/>
    <property type="match status" value="1"/>
</dbReference>
<proteinExistence type="predicted"/>
<feature type="compositionally biased region" description="Low complexity" evidence="5">
    <location>
        <begin position="695"/>
        <end position="714"/>
    </location>
</feature>
<keyword evidence="4" id="KW-0539">Nucleus</keyword>
<dbReference type="CDD" id="cd00067">
    <property type="entry name" value="GAL4"/>
    <property type="match status" value="1"/>
</dbReference>
<feature type="compositionally biased region" description="Polar residues" evidence="5">
    <location>
        <begin position="1"/>
        <end position="10"/>
    </location>
</feature>
<name>A0A9P6XA55_RHIOR</name>
<evidence type="ECO:0000259" key="6">
    <source>
        <dbReference type="PROSITE" id="PS50048"/>
    </source>
</evidence>
<accession>A0A9P6XA55</accession>
<dbReference type="GO" id="GO:0006351">
    <property type="term" value="P:DNA-templated transcription"/>
    <property type="evidence" value="ECO:0007669"/>
    <property type="project" value="InterPro"/>
</dbReference>
<dbReference type="OrthoDB" id="2399539at2759"/>
<dbReference type="EMBL" id="JAANQT010000770">
    <property type="protein sequence ID" value="KAG1308501.1"/>
    <property type="molecule type" value="Genomic_DNA"/>
</dbReference>
<dbReference type="PROSITE" id="PS50048">
    <property type="entry name" value="ZN2_CY6_FUNGAL_2"/>
    <property type="match status" value="1"/>
</dbReference>
<evidence type="ECO:0000313" key="8">
    <source>
        <dbReference type="Proteomes" id="UP000716291"/>
    </source>
</evidence>
<dbReference type="GO" id="GO:0000981">
    <property type="term" value="F:DNA-binding transcription factor activity, RNA polymerase II-specific"/>
    <property type="evidence" value="ECO:0007669"/>
    <property type="project" value="InterPro"/>
</dbReference>
<dbReference type="SMART" id="SM00066">
    <property type="entry name" value="GAL4"/>
    <property type="match status" value="1"/>
</dbReference>
<dbReference type="SUPFAM" id="SSF57701">
    <property type="entry name" value="Zn2/Cys6 DNA-binding domain"/>
    <property type="match status" value="1"/>
</dbReference>
<comment type="caution">
    <text evidence="7">The sequence shown here is derived from an EMBL/GenBank/DDBJ whole genome shotgun (WGS) entry which is preliminary data.</text>
</comment>
<dbReference type="PANTHER" id="PTHR46910">
    <property type="entry name" value="TRANSCRIPTION FACTOR PDR1"/>
    <property type="match status" value="1"/>
</dbReference>
<feature type="domain" description="Zn(2)-C6 fungal-type" evidence="6">
    <location>
        <begin position="52"/>
        <end position="81"/>
    </location>
</feature>
<dbReference type="GO" id="GO:0008270">
    <property type="term" value="F:zinc ion binding"/>
    <property type="evidence" value="ECO:0007669"/>
    <property type="project" value="InterPro"/>
</dbReference>
<evidence type="ECO:0000313" key="7">
    <source>
        <dbReference type="EMBL" id="KAG1308501.1"/>
    </source>
</evidence>
<dbReference type="AlphaFoldDB" id="A0A9P6XA55"/>
<evidence type="ECO:0000256" key="1">
    <source>
        <dbReference type="ARBA" id="ARBA00004123"/>
    </source>
</evidence>